<keyword evidence="2" id="KW-1185">Reference proteome</keyword>
<dbReference type="EMBL" id="CACRXK020012766">
    <property type="protein sequence ID" value="CAB4023961.1"/>
    <property type="molecule type" value="Genomic_DNA"/>
</dbReference>
<dbReference type="AlphaFoldDB" id="A0A6S7J2C9"/>
<organism evidence="1 2">
    <name type="scientific">Paramuricea clavata</name>
    <name type="common">Red gorgonian</name>
    <name type="synonym">Violescent sea-whip</name>
    <dbReference type="NCBI Taxonomy" id="317549"/>
    <lineage>
        <taxon>Eukaryota</taxon>
        <taxon>Metazoa</taxon>
        <taxon>Cnidaria</taxon>
        <taxon>Anthozoa</taxon>
        <taxon>Octocorallia</taxon>
        <taxon>Malacalcyonacea</taxon>
        <taxon>Plexauridae</taxon>
        <taxon>Paramuricea</taxon>
    </lineage>
</organism>
<name>A0A6S7J2C9_PARCT</name>
<proteinExistence type="predicted"/>
<sequence length="359" mass="40271">MPPLKCLLQDMIRMASDVNFNNLNQHVEFFTNHMEGLPNRLASCYSVYRFFARKLIDLVDDGIVVSTIDLDAYLKDKFIPYVKEIYAGSSSNWDNINSFMSAIINTIKVKGTSIDSVSSWLKPKAVCRQSIHGDTVHLGISKMRDFLLKEGVTVNTVSIKAIVNRIPGANTKFCTCFVGTNQESCWKIPRQAFEADVFQRLDELFSQEENEERTGEGNAPTAQEDPVNEEVEALKIELRTTSSLVEDLKKKQEVEIKALEDKYTVQIRDKDGQISSLKRQLNEALEKPIRAETGTQTPCGAATTTSPVVNTLNTLMSEGTCTSNLLFNYILKRIWFNGSSPSYVIPYTNGNSTSVPENH</sequence>
<comment type="caution">
    <text evidence="1">The sequence shown here is derived from an EMBL/GenBank/DDBJ whole genome shotgun (WGS) entry which is preliminary data.</text>
</comment>
<dbReference type="Proteomes" id="UP001152795">
    <property type="component" value="Unassembled WGS sequence"/>
</dbReference>
<protein>
    <submittedName>
        <fullName evidence="1">Uncharacterized protein</fullName>
    </submittedName>
</protein>
<reference evidence="1" key="1">
    <citation type="submission" date="2020-04" db="EMBL/GenBank/DDBJ databases">
        <authorList>
            <person name="Alioto T."/>
            <person name="Alioto T."/>
            <person name="Gomez Garrido J."/>
        </authorList>
    </citation>
    <scope>NUCLEOTIDE SEQUENCE</scope>
    <source>
        <strain evidence="1">A484AB</strain>
    </source>
</reference>
<evidence type="ECO:0000313" key="1">
    <source>
        <dbReference type="EMBL" id="CAB4023961.1"/>
    </source>
</evidence>
<accession>A0A6S7J2C9</accession>
<gene>
    <name evidence="1" type="ORF">PACLA_8A034874</name>
</gene>
<evidence type="ECO:0000313" key="2">
    <source>
        <dbReference type="Proteomes" id="UP001152795"/>
    </source>
</evidence>